<evidence type="ECO:0000313" key="2">
    <source>
        <dbReference type="EMBL" id="CAG07060.1"/>
    </source>
</evidence>
<organism evidence="2">
    <name type="scientific">Tetraodon nigroviridis</name>
    <name type="common">Spotted green pufferfish</name>
    <name type="synonym">Chelonodon nigroviridis</name>
    <dbReference type="NCBI Taxonomy" id="99883"/>
    <lineage>
        <taxon>Eukaryota</taxon>
        <taxon>Metazoa</taxon>
        <taxon>Chordata</taxon>
        <taxon>Craniata</taxon>
        <taxon>Vertebrata</taxon>
        <taxon>Euteleostomi</taxon>
        <taxon>Actinopterygii</taxon>
        <taxon>Neopterygii</taxon>
        <taxon>Teleostei</taxon>
        <taxon>Neoteleostei</taxon>
        <taxon>Acanthomorphata</taxon>
        <taxon>Eupercaria</taxon>
        <taxon>Tetraodontiformes</taxon>
        <taxon>Tetradontoidea</taxon>
        <taxon>Tetraodontidae</taxon>
        <taxon>Tetraodon</taxon>
    </lineage>
</organism>
<dbReference type="KEGG" id="tng:GSTEN00027598G001"/>
<dbReference type="AlphaFoldDB" id="Q4RX22"/>
<gene>
    <name evidence="2" type="ORF">GSTENG00027598001</name>
</gene>
<sequence>MDLLNYQYLDKMNNNIGILCYEGKWTRLGRFSGLPSAFPNTVEAAAAPTKRKLSGDQGDSDLDDNEHVAKMSRLFATQL</sequence>
<dbReference type="GO" id="GO:0045892">
    <property type="term" value="P:negative regulation of DNA-templated transcription"/>
    <property type="evidence" value="ECO:0007669"/>
    <property type="project" value="TreeGrafter"/>
</dbReference>
<reference evidence="2" key="1">
    <citation type="journal article" date="2004" name="Nature">
        <title>Genome duplication in the teleost fish Tetraodon nigroviridis reveals the early vertebrate proto-karyotype.</title>
        <authorList>
            <person name="Jaillon O."/>
            <person name="Aury J.-M."/>
            <person name="Brunet F."/>
            <person name="Petit J.-L."/>
            <person name="Stange-Thomann N."/>
            <person name="Mauceli E."/>
            <person name="Bouneau L."/>
            <person name="Fischer C."/>
            <person name="Ozouf-Costaz C."/>
            <person name="Bernot A."/>
            <person name="Nicaud S."/>
            <person name="Jaffe D."/>
            <person name="Fisher S."/>
            <person name="Lutfalla G."/>
            <person name="Dossat C."/>
            <person name="Segurens B."/>
            <person name="Dasilva C."/>
            <person name="Salanoubat M."/>
            <person name="Levy M."/>
            <person name="Boudet N."/>
            <person name="Castellano S."/>
            <person name="Anthouard V."/>
            <person name="Jubin C."/>
            <person name="Castelli V."/>
            <person name="Katinka M."/>
            <person name="Vacherie B."/>
            <person name="Biemont C."/>
            <person name="Skalli Z."/>
            <person name="Cattolico L."/>
            <person name="Poulain J."/>
            <person name="De Berardinis V."/>
            <person name="Cruaud C."/>
            <person name="Duprat S."/>
            <person name="Brottier P."/>
            <person name="Coutanceau J.-P."/>
            <person name="Gouzy J."/>
            <person name="Parra G."/>
            <person name="Lardier G."/>
            <person name="Chapple C."/>
            <person name="McKernan K.J."/>
            <person name="McEwan P."/>
            <person name="Bosak S."/>
            <person name="Kellis M."/>
            <person name="Volff J.-N."/>
            <person name="Guigo R."/>
            <person name="Zody M.C."/>
            <person name="Mesirov J."/>
            <person name="Lindblad-Toh K."/>
            <person name="Birren B."/>
            <person name="Nusbaum C."/>
            <person name="Kahn D."/>
            <person name="Robinson-Rechavi M."/>
            <person name="Laudet V."/>
            <person name="Schachter V."/>
            <person name="Quetier F."/>
            <person name="Saurin W."/>
            <person name="Scarpelli C."/>
            <person name="Wincker P."/>
            <person name="Lander E.S."/>
            <person name="Weissenbach J."/>
            <person name="Roest Crollius H."/>
        </authorList>
    </citation>
    <scope>NUCLEOTIDE SEQUENCE [LARGE SCALE GENOMIC DNA]</scope>
</reference>
<evidence type="ECO:0000256" key="1">
    <source>
        <dbReference type="SAM" id="MobiDB-lite"/>
    </source>
</evidence>
<dbReference type="EMBL" id="CAAE01014979">
    <property type="protein sequence ID" value="CAG07060.1"/>
    <property type="molecule type" value="Genomic_DNA"/>
</dbReference>
<feature type="region of interest" description="Disordered" evidence="1">
    <location>
        <begin position="45"/>
        <end position="64"/>
    </location>
</feature>
<dbReference type="GO" id="GO:0001223">
    <property type="term" value="F:transcription coactivator binding"/>
    <property type="evidence" value="ECO:0007669"/>
    <property type="project" value="TreeGrafter"/>
</dbReference>
<proteinExistence type="predicted"/>
<accession>Q4RX22</accession>
<name>Q4RX22_TETNG</name>
<protein>
    <submittedName>
        <fullName evidence="2">Chromosome 11 SCAF14979, whole genome shotgun sequence</fullName>
    </submittedName>
</protein>
<dbReference type="PANTHER" id="PTHR17604:SF1">
    <property type="entry name" value="TRANSCRIPTION COFACTOR VESTIGIAL-LIKE PROTEIN 4"/>
    <property type="match status" value="1"/>
</dbReference>
<reference evidence="2" key="2">
    <citation type="submission" date="2004-02" db="EMBL/GenBank/DDBJ databases">
        <authorList>
            <consortium name="Genoscope"/>
            <consortium name="Whitehead Institute Centre for Genome Research"/>
        </authorList>
    </citation>
    <scope>NUCLEOTIDE SEQUENCE</scope>
</reference>
<dbReference type="PANTHER" id="PTHR17604">
    <property type="entry name" value="TRANSCRIPTION COFACTOR VESTIGIAL-LIKE PROTEIN 4"/>
    <property type="match status" value="1"/>
</dbReference>
<dbReference type="Pfam" id="PF15245">
    <property type="entry name" value="VGLL4"/>
    <property type="match status" value="1"/>
</dbReference>
<dbReference type="OrthoDB" id="10040691at2759"/>
<dbReference type="InterPro" id="IPR028184">
    <property type="entry name" value="VGLL4"/>
</dbReference>